<reference evidence="2 3" key="1">
    <citation type="submission" date="2024-09" db="EMBL/GenBank/DDBJ databases">
        <authorList>
            <person name="Sun Q."/>
            <person name="Mori K."/>
        </authorList>
    </citation>
    <scope>NUCLEOTIDE SEQUENCE [LARGE SCALE GENOMIC DNA]</scope>
    <source>
        <strain evidence="2 3">CECT 8460</strain>
    </source>
</reference>
<sequence length="1162" mass="119645">MKKIYLLLLILSTCGYAQVGIGTAAPTATLDIVATNPTGASTTVDGIVIPRVDRQRAQNMTGTTTSTMIFVNSILTGTAAGTAVNITSIGFYYYDGTVWQKIATGASTDWALSGNASTTPGTNFIGTTDATDLRIKTGGTDRWNISDTNSGQLQSYSLGSNTAPAYSFQGDTNTGIFSSAAENLGFVTNGTEKLRIPDANQVHAMSLGTAALPFYSFSSDPNTGIFSSAADALDFTTNGTARLRIPSANQIHALSLGTAALPFYSFSAQSTTGMFGTATDVLGFSTAGTEKARIESDGDVGIGVTPDVSAKLDVSDANKGFLPPRVALTSTTLAVPITTPATGLLVYNTAIAGVVPNNVVPGYYYNSGTTVAPVWKRFSAGNGDSWQTSGNSGTIAGTNFIGTNDAVDLRIKTGGTDRWTISDTNSGQLQSFALGSSTAPVYSFQGDTNTGLFSSGTDALDFTTNGTARFRIPSANQIHALSLGTAALPFYSFSGQSTTGMFGAATDVLGFSTAGTEKARIESDGDVGIGTTPDASAKLDVSATDKGLLAPRVALTSTIVAGPITTPATGLLVYNTNTAGTAPNNVVPGYYYNSGTTIAPVWKRFSAGNGDSWQTIGNSGTVAGTNYIGTNDVQDFVVKTSAVVNTPLERMRITTAGNVGINAPTPTTTALVTINPNTNAIRSGIDMTLTNATAAATGLNITSGNALVNGISVSNSSNSSSNSVFGIGSVLSAGTIVSGYNGYRIDALGIPANIKSYGLYGVNGVPGTYATNANTWAGFLQGRTVISSESSPTSPIGTDLEVRNTTTGAGAPATVALRQTTALATSGNVLGNLNFGDNYVTTPQAQILVQRDAAASSVTDMPTAMTFSTTPDASATLTERMRIDNAGKVGVGTTAPTTLADVNGALSLREGAALTFSNGANSNIILGTTPYSLYRITGPTGVFSLTGLVPVGTADGQIVTLINTTAFDFTIVNNATSTAANRIFCPGATDLVLSGISSTVTLMYNKSSSRWIVIANTDTPYGRNIKSVIGTTNTSTNSATFADMANMSITFTPKHNVVYLNFSAAGDMGLLAEGSYVDFRIVNVTAGTNLGGTTSLATDFDDLSGVATSWNAQFVMFPITVTAGTPTTIKIQWLRDGNALDTAYNDVVGSPNYSHRNLTIFD</sequence>
<evidence type="ECO:0000256" key="1">
    <source>
        <dbReference type="SAM" id="SignalP"/>
    </source>
</evidence>
<proteinExistence type="predicted"/>
<comment type="caution">
    <text evidence="2">The sequence shown here is derived from an EMBL/GenBank/DDBJ whole genome shotgun (WGS) entry which is preliminary data.</text>
</comment>
<protein>
    <submittedName>
        <fullName evidence="2">Beta strand repeat-containing protein</fullName>
    </submittedName>
</protein>
<dbReference type="EMBL" id="JBHMFB010000016">
    <property type="protein sequence ID" value="MFB9089180.1"/>
    <property type="molecule type" value="Genomic_DNA"/>
</dbReference>
<evidence type="ECO:0000313" key="3">
    <source>
        <dbReference type="Proteomes" id="UP001589576"/>
    </source>
</evidence>
<name>A0ABV5GDI1_9FLAO</name>
<keyword evidence="1" id="KW-0732">Signal</keyword>
<keyword evidence="3" id="KW-1185">Reference proteome</keyword>
<feature type="chain" id="PRO_5045061025" evidence="1">
    <location>
        <begin position="18"/>
        <end position="1162"/>
    </location>
</feature>
<feature type="signal peptide" evidence="1">
    <location>
        <begin position="1"/>
        <end position="17"/>
    </location>
</feature>
<accession>A0ABV5GDI1</accession>
<gene>
    <name evidence="2" type="ORF">ACFFUU_06185</name>
</gene>
<evidence type="ECO:0000313" key="2">
    <source>
        <dbReference type="EMBL" id="MFB9089180.1"/>
    </source>
</evidence>
<organism evidence="2 3">
    <name type="scientific">Flavobacterium paronense</name>
    <dbReference type="NCBI Taxonomy" id="1392775"/>
    <lineage>
        <taxon>Bacteria</taxon>
        <taxon>Pseudomonadati</taxon>
        <taxon>Bacteroidota</taxon>
        <taxon>Flavobacteriia</taxon>
        <taxon>Flavobacteriales</taxon>
        <taxon>Flavobacteriaceae</taxon>
        <taxon>Flavobacterium</taxon>
    </lineage>
</organism>
<dbReference type="Proteomes" id="UP001589576">
    <property type="component" value="Unassembled WGS sequence"/>
</dbReference>
<dbReference type="RefSeq" id="WP_290286143.1">
    <property type="nucleotide sequence ID" value="NZ_JAUFQN010000019.1"/>
</dbReference>